<feature type="domain" description="RNA polymerase sigma-70 region 4" evidence="6">
    <location>
        <begin position="194"/>
        <end position="240"/>
    </location>
</feature>
<dbReference type="InterPro" id="IPR007630">
    <property type="entry name" value="RNA_pol_sigma70_r4"/>
</dbReference>
<dbReference type="InterPro" id="IPR014284">
    <property type="entry name" value="RNA_pol_sigma-70_dom"/>
</dbReference>
<dbReference type="SUPFAM" id="SSF88946">
    <property type="entry name" value="Sigma2 domain of RNA polymerase sigma factors"/>
    <property type="match status" value="1"/>
</dbReference>
<reference evidence="7" key="1">
    <citation type="submission" date="2023-03" db="EMBL/GenBank/DDBJ databases">
        <title>Chitinimonas shenzhenensis gen. nov., sp. nov., a novel member of family Burkholderiaceae isolated from activated sludge collected in Shen Zhen, China.</title>
        <authorList>
            <person name="Wang X."/>
        </authorList>
    </citation>
    <scope>NUCLEOTIDE SEQUENCE</scope>
    <source>
        <strain evidence="7">DQS-5</strain>
    </source>
</reference>
<dbReference type="RefSeq" id="WP_284101447.1">
    <property type="nucleotide sequence ID" value="NZ_JARRAF010000015.1"/>
</dbReference>
<dbReference type="SUPFAM" id="SSF88659">
    <property type="entry name" value="Sigma3 and sigma4 domains of RNA polymerase sigma factors"/>
    <property type="match status" value="1"/>
</dbReference>
<keyword evidence="3" id="KW-0238">DNA-binding</keyword>
<sequence>MKKGKQGEQVLEATKEAELWRAWIDHRDQHARERLIDGYIGYARILAAKTYASRTYYELEFSDYMQYASIGLIEAIDRYQPNDNATFTTYASKRIIGAILSGVEQLSEMQQQVAFRRRFLAERTQSLVAEGAGFRAGPEAVFEELAKIALGLALGFALEDSGMILEDEETPHPEEVYTRVELRQLQRRVVALVNRLPDRERKVIRHHYLHQLPLEDIASLMNVGKSRVSQIHRKGLDLLRLEIKQIRACDVAW</sequence>
<protein>
    <submittedName>
        <fullName evidence="7">Sigma-70 family RNA polymerase sigma factor</fullName>
    </submittedName>
</protein>
<evidence type="ECO:0000259" key="6">
    <source>
        <dbReference type="Pfam" id="PF04545"/>
    </source>
</evidence>
<dbReference type="InterPro" id="IPR013325">
    <property type="entry name" value="RNA_pol_sigma_r2"/>
</dbReference>
<dbReference type="CDD" id="cd06171">
    <property type="entry name" value="Sigma70_r4"/>
    <property type="match status" value="1"/>
</dbReference>
<dbReference type="Gene3D" id="1.20.140.160">
    <property type="match status" value="1"/>
</dbReference>
<dbReference type="PANTHER" id="PTHR30385">
    <property type="entry name" value="SIGMA FACTOR F FLAGELLAR"/>
    <property type="match status" value="1"/>
</dbReference>
<evidence type="ECO:0000313" key="8">
    <source>
        <dbReference type="Proteomes" id="UP001172778"/>
    </source>
</evidence>
<dbReference type="Gene3D" id="1.10.1740.10">
    <property type="match status" value="1"/>
</dbReference>
<gene>
    <name evidence="7" type="ORF">PZA18_13855</name>
</gene>
<name>A0ABT7DYK0_9NEIS</name>
<keyword evidence="1" id="KW-0805">Transcription regulation</keyword>
<keyword evidence="2" id="KW-0731">Sigma factor</keyword>
<dbReference type="EMBL" id="JARRAF010000015">
    <property type="protein sequence ID" value="MDK2125135.1"/>
    <property type="molecule type" value="Genomic_DNA"/>
</dbReference>
<evidence type="ECO:0000313" key="7">
    <source>
        <dbReference type="EMBL" id="MDK2125135.1"/>
    </source>
</evidence>
<keyword evidence="8" id="KW-1185">Reference proteome</keyword>
<evidence type="ECO:0000256" key="2">
    <source>
        <dbReference type="ARBA" id="ARBA00023082"/>
    </source>
</evidence>
<organism evidence="7 8">
    <name type="scientific">Parachitinimonas caeni</name>
    <dbReference type="NCBI Taxonomy" id="3031301"/>
    <lineage>
        <taxon>Bacteria</taxon>
        <taxon>Pseudomonadati</taxon>
        <taxon>Pseudomonadota</taxon>
        <taxon>Betaproteobacteria</taxon>
        <taxon>Neisseriales</taxon>
        <taxon>Chitinibacteraceae</taxon>
        <taxon>Parachitinimonas</taxon>
    </lineage>
</organism>
<evidence type="ECO:0000256" key="1">
    <source>
        <dbReference type="ARBA" id="ARBA00023015"/>
    </source>
</evidence>
<feature type="domain" description="RNA polymerase sigma-70 region 2" evidence="5">
    <location>
        <begin position="55"/>
        <end position="103"/>
    </location>
</feature>
<dbReference type="Pfam" id="PF04542">
    <property type="entry name" value="Sigma70_r2"/>
    <property type="match status" value="1"/>
</dbReference>
<dbReference type="InterPro" id="IPR007627">
    <property type="entry name" value="RNA_pol_sigma70_r2"/>
</dbReference>
<evidence type="ECO:0000259" key="5">
    <source>
        <dbReference type="Pfam" id="PF04542"/>
    </source>
</evidence>
<dbReference type="InterPro" id="IPR013324">
    <property type="entry name" value="RNA_pol_sigma_r3/r4-like"/>
</dbReference>
<accession>A0ABT7DYK0</accession>
<evidence type="ECO:0000256" key="3">
    <source>
        <dbReference type="ARBA" id="ARBA00023125"/>
    </source>
</evidence>
<dbReference type="NCBIfam" id="TIGR02937">
    <property type="entry name" value="sigma70-ECF"/>
    <property type="match status" value="1"/>
</dbReference>
<dbReference type="InterPro" id="IPR000943">
    <property type="entry name" value="RNA_pol_sigma70"/>
</dbReference>
<comment type="caution">
    <text evidence="7">The sequence shown here is derived from an EMBL/GenBank/DDBJ whole genome shotgun (WGS) entry which is preliminary data.</text>
</comment>
<evidence type="ECO:0000256" key="4">
    <source>
        <dbReference type="ARBA" id="ARBA00023163"/>
    </source>
</evidence>
<keyword evidence="4" id="KW-0804">Transcription</keyword>
<dbReference type="Proteomes" id="UP001172778">
    <property type="component" value="Unassembled WGS sequence"/>
</dbReference>
<proteinExistence type="predicted"/>
<dbReference type="PRINTS" id="PR00046">
    <property type="entry name" value="SIGMA70FCT"/>
</dbReference>
<dbReference type="Pfam" id="PF04545">
    <property type="entry name" value="Sigma70_r4"/>
    <property type="match status" value="1"/>
</dbReference>